<comment type="caution">
    <text evidence="2">The sequence shown here is derived from an EMBL/GenBank/DDBJ whole genome shotgun (WGS) entry which is preliminary data.</text>
</comment>
<evidence type="ECO:0000313" key="2">
    <source>
        <dbReference type="EMBL" id="KAF7439680.1"/>
    </source>
</evidence>
<name>A0A8H7A7R9_PLEOS</name>
<dbReference type="AlphaFoldDB" id="A0A8H7A7R9"/>
<feature type="region of interest" description="Disordered" evidence="1">
    <location>
        <begin position="434"/>
        <end position="476"/>
    </location>
</feature>
<sequence>MLNGAQQRATGSGGITGSSRRDANVEGEEAVMLAFCLKLFLVITSARTTIIEPCIPDHVENSFETESAIPARLDRQRSESSGLLPLSTTMSEKILNPERLIPTSTHELCIETFLVFPPELTRSESICKILEDPLLSTIFMQTRLDYTKRCILVEEHILTFEPTKTATPAHDQTARSGPSLFGPPIKASHKEQGAAFFRGICYYLDSLPAARLCQRLKQYCGNLNVNILVSVRDGTREDVLGFDDDVLDPRHPRESYLGYSPPMTFWQPRGTYALSSRYLQDPMKLYKQIHRLLFSMVHELNPKPPAHLSIGFWMWPLPRPRPRCITNASNESDSESSPTPGGDRGRRPSRRRLPFLRRSRSLRSLREFKSTPSPPPSAPSTDNEERSSTTRKEKDGAIGRYGLEVLRGSNKGTRYLRQALEVRSLWAGASTADSTTVLQHDEPNELSGRGGTDESDGGESDGTDEPLLASPTEQDKSLRRSMIFDIRRSSLDSAVSMILQFHQEFSKRRSDNSFTSTAMASSVYTRPSYEYNHTRSPSIAEVLNEDIYDSEDPRQPDIKHGYTPFTLGYPDPSSTSGAEETASRPPSPYRPSSSSSTTTATYVTAKSRISGSITVPDHTSINSSLPFSALSGKDTMISRDVHNDTTVPIPPMTPTPADITPTDITPTSTSHHAGILTDQNRQNYLYHPDSNHLNPAIYNINFIFQGDTFSAPIYGGVVGGRSNNNLHSAALQASTLETRMGSRSEAVRGQIEAILAQIRNHEPTVHRQHPTASQPQSQA</sequence>
<organism evidence="2 3">
    <name type="scientific">Pleurotus ostreatus</name>
    <name type="common">Oyster mushroom</name>
    <name type="synonym">White-rot fungus</name>
    <dbReference type="NCBI Taxonomy" id="5322"/>
    <lineage>
        <taxon>Eukaryota</taxon>
        <taxon>Fungi</taxon>
        <taxon>Dikarya</taxon>
        <taxon>Basidiomycota</taxon>
        <taxon>Agaricomycotina</taxon>
        <taxon>Agaricomycetes</taxon>
        <taxon>Agaricomycetidae</taxon>
        <taxon>Agaricales</taxon>
        <taxon>Pleurotineae</taxon>
        <taxon>Pleurotaceae</taxon>
        <taxon>Pleurotus</taxon>
    </lineage>
</organism>
<feature type="region of interest" description="Disordered" evidence="1">
    <location>
        <begin position="1"/>
        <end position="22"/>
    </location>
</feature>
<dbReference type="GeneID" id="59369857"/>
<feature type="compositionally biased region" description="Basic and acidic residues" evidence="1">
    <location>
        <begin position="551"/>
        <end position="560"/>
    </location>
</feature>
<dbReference type="Proteomes" id="UP000623687">
    <property type="component" value="Unassembled WGS sequence"/>
</dbReference>
<dbReference type="Gene3D" id="3.30.900.10">
    <property type="entry name" value="HORMA domain"/>
    <property type="match status" value="1"/>
</dbReference>
<feature type="region of interest" description="Disordered" evidence="1">
    <location>
        <begin position="324"/>
        <end position="396"/>
    </location>
</feature>
<reference evidence="2" key="1">
    <citation type="submission" date="2019-07" db="EMBL/GenBank/DDBJ databases">
        <authorList>
            <person name="Palmer J.M."/>
        </authorList>
    </citation>
    <scope>NUCLEOTIDE SEQUENCE</scope>
    <source>
        <strain evidence="2">PC9</strain>
    </source>
</reference>
<dbReference type="EMBL" id="JACETU010000001">
    <property type="protein sequence ID" value="KAF7439680.1"/>
    <property type="molecule type" value="Genomic_DNA"/>
</dbReference>
<dbReference type="RefSeq" id="XP_036635524.1">
    <property type="nucleotide sequence ID" value="XM_036769679.1"/>
</dbReference>
<dbReference type="InterPro" id="IPR036570">
    <property type="entry name" value="HORMA_dom_sf"/>
</dbReference>
<feature type="region of interest" description="Disordered" evidence="1">
    <location>
        <begin position="550"/>
        <end position="600"/>
    </location>
</feature>
<protein>
    <submittedName>
        <fullName evidence="2">Uncharacterized protein</fullName>
    </submittedName>
</protein>
<dbReference type="OrthoDB" id="2988740at2759"/>
<evidence type="ECO:0000256" key="1">
    <source>
        <dbReference type="SAM" id="MobiDB-lite"/>
    </source>
</evidence>
<feature type="compositionally biased region" description="Basic and acidic residues" evidence="1">
    <location>
        <begin position="383"/>
        <end position="396"/>
    </location>
</feature>
<feature type="compositionally biased region" description="Acidic residues" evidence="1">
    <location>
        <begin position="453"/>
        <end position="464"/>
    </location>
</feature>
<dbReference type="VEuPathDB" id="FungiDB:PC9H_000016"/>
<gene>
    <name evidence="2" type="ORF">PC9H_000016</name>
</gene>
<feature type="compositionally biased region" description="Low complexity" evidence="1">
    <location>
        <begin position="590"/>
        <end position="600"/>
    </location>
</feature>
<evidence type="ECO:0000313" key="3">
    <source>
        <dbReference type="Proteomes" id="UP000623687"/>
    </source>
</evidence>
<proteinExistence type="predicted"/>
<accession>A0A8H7A7R9</accession>
<keyword evidence="3" id="KW-1185">Reference proteome</keyword>
<feature type="compositionally biased region" description="Basic residues" evidence="1">
    <location>
        <begin position="347"/>
        <end position="363"/>
    </location>
</feature>